<dbReference type="RefSeq" id="XP_033380986.1">
    <property type="nucleotide sequence ID" value="XM_033534068.1"/>
</dbReference>
<keyword evidence="2" id="KW-1185">Reference proteome</keyword>
<dbReference type="Proteomes" id="UP000799778">
    <property type="component" value="Unassembled WGS sequence"/>
</dbReference>
<name>A0A6A5XIJ5_9PLEO</name>
<dbReference type="AlphaFoldDB" id="A0A6A5XIJ5"/>
<organism evidence="1 2">
    <name type="scientific">Aaosphaeria arxii CBS 175.79</name>
    <dbReference type="NCBI Taxonomy" id="1450172"/>
    <lineage>
        <taxon>Eukaryota</taxon>
        <taxon>Fungi</taxon>
        <taxon>Dikarya</taxon>
        <taxon>Ascomycota</taxon>
        <taxon>Pezizomycotina</taxon>
        <taxon>Dothideomycetes</taxon>
        <taxon>Pleosporomycetidae</taxon>
        <taxon>Pleosporales</taxon>
        <taxon>Pleosporales incertae sedis</taxon>
        <taxon>Aaosphaeria</taxon>
    </lineage>
</organism>
<sequence length="152" mass="16272">MAQIPIVIAGRNPDITKAVRKAVWPDYDVIHIILDPHSGAKDLPSLISGTSLPPSSNPGSQNYTKPPVAVALGGGYDDEAFELIKSACSAKNADGMVVAWLRHDKSGLTEGPPLSDADAFGRWIAERMRGVLDGIKVGEVEGTGWEKEVFMF</sequence>
<accession>A0A6A5XIJ5</accession>
<evidence type="ECO:0000313" key="2">
    <source>
        <dbReference type="Proteomes" id="UP000799778"/>
    </source>
</evidence>
<reference evidence="1" key="1">
    <citation type="journal article" date="2020" name="Stud. Mycol.">
        <title>101 Dothideomycetes genomes: a test case for predicting lifestyles and emergence of pathogens.</title>
        <authorList>
            <person name="Haridas S."/>
            <person name="Albert R."/>
            <person name="Binder M."/>
            <person name="Bloem J."/>
            <person name="Labutti K."/>
            <person name="Salamov A."/>
            <person name="Andreopoulos B."/>
            <person name="Baker S."/>
            <person name="Barry K."/>
            <person name="Bills G."/>
            <person name="Bluhm B."/>
            <person name="Cannon C."/>
            <person name="Castanera R."/>
            <person name="Culley D."/>
            <person name="Daum C."/>
            <person name="Ezra D."/>
            <person name="Gonzalez J."/>
            <person name="Henrissat B."/>
            <person name="Kuo A."/>
            <person name="Liang C."/>
            <person name="Lipzen A."/>
            <person name="Lutzoni F."/>
            <person name="Magnuson J."/>
            <person name="Mondo S."/>
            <person name="Nolan M."/>
            <person name="Ohm R."/>
            <person name="Pangilinan J."/>
            <person name="Park H.-J."/>
            <person name="Ramirez L."/>
            <person name="Alfaro M."/>
            <person name="Sun H."/>
            <person name="Tritt A."/>
            <person name="Yoshinaga Y."/>
            <person name="Zwiers L.-H."/>
            <person name="Turgeon B."/>
            <person name="Goodwin S."/>
            <person name="Spatafora J."/>
            <person name="Crous P."/>
            <person name="Grigoriev I."/>
        </authorList>
    </citation>
    <scope>NUCLEOTIDE SEQUENCE</scope>
    <source>
        <strain evidence="1">CBS 175.79</strain>
    </source>
</reference>
<dbReference type="OrthoDB" id="3649348at2759"/>
<dbReference type="EMBL" id="ML978072">
    <property type="protein sequence ID" value="KAF2012647.1"/>
    <property type="molecule type" value="Genomic_DNA"/>
</dbReference>
<protein>
    <submittedName>
        <fullName evidence="1">Uncharacterized protein</fullName>
    </submittedName>
</protein>
<evidence type="ECO:0000313" key="1">
    <source>
        <dbReference type="EMBL" id="KAF2012647.1"/>
    </source>
</evidence>
<proteinExistence type="predicted"/>
<dbReference type="GeneID" id="54291465"/>
<gene>
    <name evidence="1" type="ORF">BU24DRAFT_494610</name>
</gene>